<dbReference type="EMBL" id="JASCZI010061382">
    <property type="protein sequence ID" value="MED6138578.1"/>
    <property type="molecule type" value="Genomic_DNA"/>
</dbReference>
<name>A0ABU6SS59_9FABA</name>
<proteinExistence type="predicted"/>
<comment type="caution">
    <text evidence="1">The sequence shown here is derived from an EMBL/GenBank/DDBJ whole genome shotgun (WGS) entry which is preliminary data.</text>
</comment>
<organism evidence="1 2">
    <name type="scientific">Stylosanthes scabra</name>
    <dbReference type="NCBI Taxonomy" id="79078"/>
    <lineage>
        <taxon>Eukaryota</taxon>
        <taxon>Viridiplantae</taxon>
        <taxon>Streptophyta</taxon>
        <taxon>Embryophyta</taxon>
        <taxon>Tracheophyta</taxon>
        <taxon>Spermatophyta</taxon>
        <taxon>Magnoliopsida</taxon>
        <taxon>eudicotyledons</taxon>
        <taxon>Gunneridae</taxon>
        <taxon>Pentapetalae</taxon>
        <taxon>rosids</taxon>
        <taxon>fabids</taxon>
        <taxon>Fabales</taxon>
        <taxon>Fabaceae</taxon>
        <taxon>Papilionoideae</taxon>
        <taxon>50 kb inversion clade</taxon>
        <taxon>dalbergioids sensu lato</taxon>
        <taxon>Dalbergieae</taxon>
        <taxon>Pterocarpus clade</taxon>
        <taxon>Stylosanthes</taxon>
    </lineage>
</organism>
<sequence length="161" mass="17557">MNTSFRNNIKKGDFKTREREIGIGSVAPSRSCAVRRSGQPILFPFGPFVNRTRPCSPRSIFLNIALHRRFRRTASPSRHADSPCSFNTDPSVTSAIDSKAPSASIAFVLPPSSLCRFRHHFPRTSGCPVLVNPKLLPLVQVEHESPGSARCGCVGAPLACD</sequence>
<keyword evidence="2" id="KW-1185">Reference proteome</keyword>
<dbReference type="Proteomes" id="UP001341840">
    <property type="component" value="Unassembled WGS sequence"/>
</dbReference>
<evidence type="ECO:0000313" key="1">
    <source>
        <dbReference type="EMBL" id="MED6138578.1"/>
    </source>
</evidence>
<gene>
    <name evidence="1" type="ORF">PIB30_075570</name>
</gene>
<reference evidence="1 2" key="1">
    <citation type="journal article" date="2023" name="Plants (Basel)">
        <title>Bridging the Gap: Combining Genomics and Transcriptomics Approaches to Understand Stylosanthes scabra, an Orphan Legume from the Brazilian Caatinga.</title>
        <authorList>
            <person name="Ferreira-Neto J.R.C."/>
            <person name="da Silva M.D."/>
            <person name="Binneck E."/>
            <person name="de Melo N.F."/>
            <person name="da Silva R.H."/>
            <person name="de Melo A.L.T.M."/>
            <person name="Pandolfi V."/>
            <person name="Bustamante F.O."/>
            <person name="Brasileiro-Vidal A.C."/>
            <person name="Benko-Iseppon A.M."/>
        </authorList>
    </citation>
    <scope>NUCLEOTIDE SEQUENCE [LARGE SCALE GENOMIC DNA]</scope>
    <source>
        <tissue evidence="1">Leaves</tissue>
    </source>
</reference>
<evidence type="ECO:0000313" key="2">
    <source>
        <dbReference type="Proteomes" id="UP001341840"/>
    </source>
</evidence>
<protein>
    <submittedName>
        <fullName evidence="1">Uncharacterized protein</fullName>
    </submittedName>
</protein>
<accession>A0ABU6SS59</accession>